<dbReference type="RefSeq" id="WP_225892350.1">
    <property type="nucleotide sequence ID" value="NZ_CP045226.1"/>
</dbReference>
<reference evidence="1 2" key="1">
    <citation type="submission" date="2019-10" db="EMBL/GenBank/DDBJ databases">
        <title>Genomic and transcriptomic insights into the perfect genentic adaptation of a filamentous nitrogen-fixing cyanobacterium to rice fields.</title>
        <authorList>
            <person name="Chen Z."/>
        </authorList>
    </citation>
    <scope>NUCLEOTIDE SEQUENCE [LARGE SCALE GENOMIC DNA]</scope>
    <source>
        <strain evidence="1">CCNUC1</strain>
    </source>
</reference>
<keyword evidence="2" id="KW-1185">Reference proteome</keyword>
<dbReference type="KEGG" id="nsh:GXM_01080"/>
<evidence type="ECO:0000313" key="1">
    <source>
        <dbReference type="EMBL" id="QFS43607.1"/>
    </source>
</evidence>
<sequence>MSVFEKSFFDQEIFQEAYQEIFQEAYQKSFHEAREKAIQEERLLTIELLLEIKFGTEGLELMPEISQINDLEQLEVIMRRFKTLNTLDELRGLISSIQTSST</sequence>
<accession>A0A5P8VTA9</accession>
<dbReference type="EMBL" id="CP045226">
    <property type="protein sequence ID" value="QFS43607.1"/>
    <property type="molecule type" value="Genomic_DNA"/>
</dbReference>
<evidence type="ECO:0000313" key="2">
    <source>
        <dbReference type="Proteomes" id="UP000326678"/>
    </source>
</evidence>
<name>A0A5P8VTA9_9NOSO</name>
<gene>
    <name evidence="1" type="ORF">GXM_01080</name>
</gene>
<dbReference type="Proteomes" id="UP000326678">
    <property type="component" value="Chromosome Gxm1"/>
</dbReference>
<protein>
    <submittedName>
        <fullName evidence="1">Uncharacterized protein</fullName>
    </submittedName>
</protein>
<organism evidence="1 2">
    <name type="scientific">Nostoc sphaeroides CCNUC1</name>
    <dbReference type="NCBI Taxonomy" id="2653204"/>
    <lineage>
        <taxon>Bacteria</taxon>
        <taxon>Bacillati</taxon>
        <taxon>Cyanobacteriota</taxon>
        <taxon>Cyanophyceae</taxon>
        <taxon>Nostocales</taxon>
        <taxon>Nostocaceae</taxon>
        <taxon>Nostoc</taxon>
    </lineage>
</organism>
<dbReference type="AlphaFoldDB" id="A0A5P8VTA9"/>
<proteinExistence type="predicted"/>